<dbReference type="PANTHER" id="PTHR35848">
    <property type="entry name" value="OXALATE-BINDING PROTEIN"/>
    <property type="match status" value="1"/>
</dbReference>
<dbReference type="InterPro" id="IPR014710">
    <property type="entry name" value="RmlC-like_jellyroll"/>
</dbReference>
<name>A0A2W1JZQ4_9CYAN</name>
<reference evidence="3 4" key="1">
    <citation type="journal article" date="2018" name="Sci. Rep.">
        <title>A novel species of the marine cyanobacterium Acaryochloris with a unique pigment content and lifestyle.</title>
        <authorList>
            <person name="Partensky F."/>
            <person name="Six C."/>
            <person name="Ratin M."/>
            <person name="Garczarek L."/>
            <person name="Vaulot D."/>
            <person name="Probert I."/>
            <person name="Calteau A."/>
            <person name="Gourvil P."/>
            <person name="Marie D."/>
            <person name="Grebert T."/>
            <person name="Bouchier C."/>
            <person name="Le Panse S."/>
            <person name="Gachenot M."/>
            <person name="Rodriguez F."/>
            <person name="Garrido J.L."/>
        </authorList>
    </citation>
    <scope>NUCLEOTIDE SEQUENCE [LARGE SCALE GENOMIC DNA]</scope>
    <source>
        <strain evidence="3 4">RCC1774</strain>
    </source>
</reference>
<dbReference type="AlphaFoldDB" id="A0A2W1JZQ4"/>
<dbReference type="Gene3D" id="2.60.120.10">
    <property type="entry name" value="Jelly Rolls"/>
    <property type="match status" value="1"/>
</dbReference>
<dbReference type="InterPro" id="IPR051610">
    <property type="entry name" value="GPI/OXD"/>
</dbReference>
<gene>
    <name evidence="3" type="ORF">C1752_00110</name>
</gene>
<keyword evidence="4" id="KW-1185">Reference proteome</keyword>
<dbReference type="EMBL" id="PQWO01000001">
    <property type="protein sequence ID" value="PZD75392.1"/>
    <property type="molecule type" value="Genomic_DNA"/>
</dbReference>
<protein>
    <recommendedName>
        <fullName evidence="2">Cupin type-2 domain-containing protein</fullName>
    </recommendedName>
</protein>
<feature type="domain" description="Cupin type-2" evidence="2">
    <location>
        <begin position="45"/>
        <end position="116"/>
    </location>
</feature>
<keyword evidence="1" id="KW-0479">Metal-binding</keyword>
<dbReference type="RefSeq" id="WP_110984102.1">
    <property type="nucleotide sequence ID" value="NZ_CAWNWM010000001.1"/>
</dbReference>
<dbReference type="Proteomes" id="UP000248857">
    <property type="component" value="Unassembled WGS sequence"/>
</dbReference>
<dbReference type="PANTHER" id="PTHR35848:SF9">
    <property type="entry name" value="SLL1358 PROTEIN"/>
    <property type="match status" value="1"/>
</dbReference>
<sequence length="152" mass="16599">MIIDPHQVTVETGSSYPEIFESAVAGRIKQRLGNAAGLKNFGVNLTRLAPGSRSALRHWHSHQDEFIYVLQGAITLVTGEGEQVLRAGMAAGFPAGTEDGHHLINRSDTDVAYLEVGDRTAQDRVSYPDNDLVAVQTELGWKFSHRDGAPYL</sequence>
<dbReference type="InterPro" id="IPR011051">
    <property type="entry name" value="RmlC_Cupin_sf"/>
</dbReference>
<proteinExistence type="predicted"/>
<comment type="caution">
    <text evidence="3">The sequence shown here is derived from an EMBL/GenBank/DDBJ whole genome shotgun (WGS) entry which is preliminary data.</text>
</comment>
<evidence type="ECO:0000313" key="3">
    <source>
        <dbReference type="EMBL" id="PZD75392.1"/>
    </source>
</evidence>
<organism evidence="3 4">
    <name type="scientific">Acaryochloris thomasi RCC1774</name>
    <dbReference type="NCBI Taxonomy" id="1764569"/>
    <lineage>
        <taxon>Bacteria</taxon>
        <taxon>Bacillati</taxon>
        <taxon>Cyanobacteriota</taxon>
        <taxon>Cyanophyceae</taxon>
        <taxon>Acaryochloridales</taxon>
        <taxon>Acaryochloridaceae</taxon>
        <taxon>Acaryochloris</taxon>
        <taxon>Acaryochloris thomasi</taxon>
    </lineage>
</organism>
<evidence type="ECO:0000256" key="1">
    <source>
        <dbReference type="ARBA" id="ARBA00022723"/>
    </source>
</evidence>
<evidence type="ECO:0000259" key="2">
    <source>
        <dbReference type="Pfam" id="PF07883"/>
    </source>
</evidence>
<dbReference type="Pfam" id="PF07883">
    <property type="entry name" value="Cupin_2"/>
    <property type="match status" value="1"/>
</dbReference>
<dbReference type="InterPro" id="IPR013096">
    <property type="entry name" value="Cupin_2"/>
</dbReference>
<accession>A0A2W1JZQ4</accession>
<dbReference type="GO" id="GO:0046872">
    <property type="term" value="F:metal ion binding"/>
    <property type="evidence" value="ECO:0007669"/>
    <property type="project" value="UniProtKB-KW"/>
</dbReference>
<dbReference type="CDD" id="cd02224">
    <property type="entry name" value="cupin_SPO2919-like"/>
    <property type="match status" value="1"/>
</dbReference>
<dbReference type="SUPFAM" id="SSF51182">
    <property type="entry name" value="RmlC-like cupins"/>
    <property type="match status" value="1"/>
</dbReference>
<evidence type="ECO:0000313" key="4">
    <source>
        <dbReference type="Proteomes" id="UP000248857"/>
    </source>
</evidence>
<dbReference type="OrthoDB" id="116921at2"/>